<proteinExistence type="predicted"/>
<sequence>MRRPAVVLLLGALLSALGMWAAAPAQACSCAGGTTAHFAERADVVFTGRLESREPAPGSLSDVAVHVFAVDSVVKGRVQAQQEIVSAGSGASCGLELSGRGPVVVFASRSLDLPATASTGLEDGQYAASLCGGTAPLTPELEAELAAVPATGATAAPQEPEPQAGPGPQAGPEPRSSSTENPTDRTGPVIAGLAALAALAALGGATLVRRRRAQAGRP</sequence>
<keyword evidence="2" id="KW-0472">Membrane</keyword>
<keyword evidence="2" id="KW-0812">Transmembrane</keyword>
<feature type="transmembrane region" description="Helical" evidence="2">
    <location>
        <begin position="189"/>
        <end position="208"/>
    </location>
</feature>
<dbReference type="Proteomes" id="UP001183222">
    <property type="component" value="Unassembled WGS sequence"/>
</dbReference>
<name>A0ABU2K372_9ACTN</name>
<keyword evidence="2" id="KW-1133">Transmembrane helix</keyword>
<dbReference type="Gene3D" id="2.40.50.120">
    <property type="match status" value="1"/>
</dbReference>
<evidence type="ECO:0000256" key="2">
    <source>
        <dbReference type="SAM" id="Phobius"/>
    </source>
</evidence>
<dbReference type="RefSeq" id="WP_311343482.1">
    <property type="nucleotide sequence ID" value="NZ_JAVREI010000001.1"/>
</dbReference>
<gene>
    <name evidence="4" type="ORF">RM425_01865</name>
</gene>
<feature type="signal peptide" evidence="3">
    <location>
        <begin position="1"/>
        <end position="27"/>
    </location>
</feature>
<dbReference type="InterPro" id="IPR008993">
    <property type="entry name" value="TIMP-like_OB-fold"/>
</dbReference>
<dbReference type="EMBL" id="JAVREI010000001">
    <property type="protein sequence ID" value="MDT0274639.1"/>
    <property type="molecule type" value="Genomic_DNA"/>
</dbReference>
<keyword evidence="5" id="KW-1185">Reference proteome</keyword>
<feature type="region of interest" description="Disordered" evidence="1">
    <location>
        <begin position="154"/>
        <end position="189"/>
    </location>
</feature>
<evidence type="ECO:0000256" key="1">
    <source>
        <dbReference type="SAM" id="MobiDB-lite"/>
    </source>
</evidence>
<feature type="compositionally biased region" description="Pro residues" evidence="1">
    <location>
        <begin position="159"/>
        <end position="171"/>
    </location>
</feature>
<keyword evidence="3" id="KW-0732">Signal</keyword>
<reference evidence="5" key="1">
    <citation type="submission" date="2023-07" db="EMBL/GenBank/DDBJ databases">
        <title>30 novel species of actinomycetes from the DSMZ collection.</title>
        <authorList>
            <person name="Nouioui I."/>
        </authorList>
    </citation>
    <scope>NUCLEOTIDE SEQUENCE [LARGE SCALE GENOMIC DNA]</scope>
    <source>
        <strain evidence="5">DSM 46792</strain>
    </source>
</reference>
<protein>
    <recommendedName>
        <fullName evidence="6">Tissue inhibitor of metalloproteinase</fullName>
    </recommendedName>
</protein>
<comment type="caution">
    <text evidence="4">The sequence shown here is derived from an EMBL/GenBank/DDBJ whole genome shotgun (WGS) entry which is preliminary data.</text>
</comment>
<evidence type="ECO:0008006" key="6">
    <source>
        <dbReference type="Google" id="ProtNLM"/>
    </source>
</evidence>
<accession>A0ABU2K372</accession>
<evidence type="ECO:0000313" key="5">
    <source>
        <dbReference type="Proteomes" id="UP001183222"/>
    </source>
</evidence>
<evidence type="ECO:0000256" key="3">
    <source>
        <dbReference type="SAM" id="SignalP"/>
    </source>
</evidence>
<feature type="chain" id="PRO_5047218955" description="Tissue inhibitor of metalloproteinase" evidence="3">
    <location>
        <begin position="28"/>
        <end position="218"/>
    </location>
</feature>
<evidence type="ECO:0000313" key="4">
    <source>
        <dbReference type="EMBL" id="MDT0274639.1"/>
    </source>
</evidence>
<organism evidence="4 5">
    <name type="scientific">Blastococcus goldschmidtiae</name>
    <dbReference type="NCBI Taxonomy" id="3075546"/>
    <lineage>
        <taxon>Bacteria</taxon>
        <taxon>Bacillati</taxon>
        <taxon>Actinomycetota</taxon>
        <taxon>Actinomycetes</taxon>
        <taxon>Geodermatophilales</taxon>
        <taxon>Geodermatophilaceae</taxon>
        <taxon>Blastococcus</taxon>
    </lineage>
</organism>